<keyword evidence="2" id="KW-1185">Reference proteome</keyword>
<evidence type="ECO:0000313" key="2">
    <source>
        <dbReference type="Proteomes" id="UP000828390"/>
    </source>
</evidence>
<dbReference type="AlphaFoldDB" id="A0A9D4FSR2"/>
<proteinExistence type="predicted"/>
<sequence>MNELKCLSERLCSLLIKLSSLNQPVDCELWDFVLQSNEETRRKRSHKHVSKFQSEIFFDHTVDCDKLWDLELLSIEESRREVSYEQVSTFRSEIMLRDLSNITVLVSKCSMELFDIFCDTSISALDLRTAYCASLASEILHTLNKLSKLYLWGAYTGRFDIRLPASLQCISIQKVECAFEWLCSLLITLSS</sequence>
<protein>
    <submittedName>
        <fullName evidence="1">Uncharacterized protein</fullName>
    </submittedName>
</protein>
<gene>
    <name evidence="1" type="ORF">DPMN_156221</name>
</gene>
<organism evidence="1 2">
    <name type="scientific">Dreissena polymorpha</name>
    <name type="common">Zebra mussel</name>
    <name type="synonym">Mytilus polymorpha</name>
    <dbReference type="NCBI Taxonomy" id="45954"/>
    <lineage>
        <taxon>Eukaryota</taxon>
        <taxon>Metazoa</taxon>
        <taxon>Spiralia</taxon>
        <taxon>Lophotrochozoa</taxon>
        <taxon>Mollusca</taxon>
        <taxon>Bivalvia</taxon>
        <taxon>Autobranchia</taxon>
        <taxon>Heteroconchia</taxon>
        <taxon>Euheterodonta</taxon>
        <taxon>Imparidentia</taxon>
        <taxon>Neoheterodontei</taxon>
        <taxon>Myida</taxon>
        <taxon>Dreissenoidea</taxon>
        <taxon>Dreissenidae</taxon>
        <taxon>Dreissena</taxon>
    </lineage>
</organism>
<reference evidence="1" key="2">
    <citation type="submission" date="2020-11" db="EMBL/GenBank/DDBJ databases">
        <authorList>
            <person name="McCartney M.A."/>
            <person name="Auch B."/>
            <person name="Kono T."/>
            <person name="Mallez S."/>
            <person name="Becker A."/>
            <person name="Gohl D.M."/>
            <person name="Silverstein K.A.T."/>
            <person name="Koren S."/>
            <person name="Bechman K.B."/>
            <person name="Herman A."/>
            <person name="Abrahante J.E."/>
            <person name="Garbe J."/>
        </authorList>
    </citation>
    <scope>NUCLEOTIDE SEQUENCE</scope>
    <source>
        <strain evidence="1">Duluth1</strain>
        <tissue evidence="1">Whole animal</tissue>
    </source>
</reference>
<comment type="caution">
    <text evidence="1">The sequence shown here is derived from an EMBL/GenBank/DDBJ whole genome shotgun (WGS) entry which is preliminary data.</text>
</comment>
<evidence type="ECO:0000313" key="1">
    <source>
        <dbReference type="EMBL" id="KAH3802543.1"/>
    </source>
</evidence>
<accession>A0A9D4FSR2</accession>
<dbReference type="EMBL" id="JAIWYP010000007">
    <property type="protein sequence ID" value="KAH3802543.1"/>
    <property type="molecule type" value="Genomic_DNA"/>
</dbReference>
<name>A0A9D4FSR2_DREPO</name>
<dbReference type="Proteomes" id="UP000828390">
    <property type="component" value="Unassembled WGS sequence"/>
</dbReference>
<reference evidence="1" key="1">
    <citation type="journal article" date="2019" name="bioRxiv">
        <title>The Genome of the Zebra Mussel, Dreissena polymorpha: A Resource for Invasive Species Research.</title>
        <authorList>
            <person name="McCartney M.A."/>
            <person name="Auch B."/>
            <person name="Kono T."/>
            <person name="Mallez S."/>
            <person name="Zhang Y."/>
            <person name="Obille A."/>
            <person name="Becker A."/>
            <person name="Abrahante J.E."/>
            <person name="Garbe J."/>
            <person name="Badalamenti J.P."/>
            <person name="Herman A."/>
            <person name="Mangelson H."/>
            <person name="Liachko I."/>
            <person name="Sullivan S."/>
            <person name="Sone E.D."/>
            <person name="Koren S."/>
            <person name="Silverstein K.A.T."/>
            <person name="Beckman K.B."/>
            <person name="Gohl D.M."/>
        </authorList>
    </citation>
    <scope>NUCLEOTIDE SEQUENCE</scope>
    <source>
        <strain evidence="1">Duluth1</strain>
        <tissue evidence="1">Whole animal</tissue>
    </source>
</reference>